<evidence type="ECO:0000256" key="2">
    <source>
        <dbReference type="RuleBase" id="RU003452"/>
    </source>
</evidence>
<keyword evidence="5" id="KW-1185">Reference proteome</keyword>
<evidence type="ECO:0000256" key="1">
    <source>
        <dbReference type="ARBA" id="ARBA00006547"/>
    </source>
</evidence>
<dbReference type="PRINTS" id="PR01543">
    <property type="entry name" value="ANATRNSFRASE"/>
</dbReference>
<protein>
    <submittedName>
        <fullName evidence="4">N-hydroxyarylamine O-acetyltransferase</fullName>
    </submittedName>
</protein>
<feature type="region of interest" description="Disordered" evidence="3">
    <location>
        <begin position="253"/>
        <end position="299"/>
    </location>
</feature>
<dbReference type="InterPro" id="IPR038765">
    <property type="entry name" value="Papain-like_cys_pep_sf"/>
</dbReference>
<dbReference type="Proteomes" id="UP000659223">
    <property type="component" value="Unassembled WGS sequence"/>
</dbReference>
<dbReference type="PANTHER" id="PTHR11786:SF0">
    <property type="entry name" value="ARYLAMINE N-ACETYLTRANSFERASE 4-RELATED"/>
    <property type="match status" value="1"/>
</dbReference>
<name>A0ABQ2Y926_9ACTN</name>
<comment type="similarity">
    <text evidence="1 2">Belongs to the arylamine N-acetyltransferase family.</text>
</comment>
<dbReference type="Gene3D" id="3.30.2140.10">
    <property type="entry name" value="Arylamine N-acetyltransferase"/>
    <property type="match status" value="1"/>
</dbReference>
<dbReference type="EMBL" id="BMUT01000002">
    <property type="protein sequence ID" value="GGX70698.1"/>
    <property type="molecule type" value="Genomic_DNA"/>
</dbReference>
<dbReference type="InterPro" id="IPR001447">
    <property type="entry name" value="Arylamine_N-AcTrfase"/>
</dbReference>
<dbReference type="PANTHER" id="PTHR11786">
    <property type="entry name" value="N-HYDROXYARYLAMINE O-ACETYLTRANSFERASE"/>
    <property type="match status" value="1"/>
</dbReference>
<feature type="compositionally biased region" description="Low complexity" evidence="3">
    <location>
        <begin position="263"/>
        <end position="299"/>
    </location>
</feature>
<evidence type="ECO:0000256" key="3">
    <source>
        <dbReference type="SAM" id="MobiDB-lite"/>
    </source>
</evidence>
<reference evidence="5" key="1">
    <citation type="journal article" date="2019" name="Int. J. Syst. Evol. Microbiol.">
        <title>The Global Catalogue of Microorganisms (GCM) 10K type strain sequencing project: providing services to taxonomists for standard genome sequencing and annotation.</title>
        <authorList>
            <consortium name="The Broad Institute Genomics Platform"/>
            <consortium name="The Broad Institute Genome Sequencing Center for Infectious Disease"/>
            <person name="Wu L."/>
            <person name="Ma J."/>
        </authorList>
    </citation>
    <scope>NUCLEOTIDE SEQUENCE [LARGE SCALE GENOMIC DNA]</scope>
    <source>
        <strain evidence="5">JCM 4586</strain>
    </source>
</reference>
<dbReference type="Pfam" id="PF00797">
    <property type="entry name" value="Acetyltransf_2"/>
    <property type="match status" value="1"/>
</dbReference>
<dbReference type="Gene3D" id="2.40.128.150">
    <property type="entry name" value="Cysteine proteinases"/>
    <property type="match status" value="1"/>
</dbReference>
<evidence type="ECO:0000313" key="5">
    <source>
        <dbReference type="Proteomes" id="UP000659223"/>
    </source>
</evidence>
<comment type="caution">
    <text evidence="4">The sequence shown here is derived from an EMBL/GenBank/DDBJ whole genome shotgun (WGS) entry which is preliminary data.</text>
</comment>
<evidence type="ECO:0000313" key="4">
    <source>
        <dbReference type="EMBL" id="GGX70698.1"/>
    </source>
</evidence>
<dbReference type="RefSeq" id="WP_190020768.1">
    <property type="nucleotide sequence ID" value="NZ_BMUT01000002.1"/>
</dbReference>
<accession>A0ABQ2Y926</accession>
<dbReference type="SUPFAM" id="SSF54001">
    <property type="entry name" value="Cysteine proteinases"/>
    <property type="match status" value="1"/>
</dbReference>
<proteinExistence type="inferred from homology"/>
<organism evidence="4 5">
    <name type="scientific">Streptomyces hiroshimensis</name>
    <dbReference type="NCBI Taxonomy" id="66424"/>
    <lineage>
        <taxon>Bacteria</taxon>
        <taxon>Bacillati</taxon>
        <taxon>Actinomycetota</taxon>
        <taxon>Actinomycetes</taxon>
        <taxon>Kitasatosporales</taxon>
        <taxon>Streptomycetaceae</taxon>
        <taxon>Streptomyces</taxon>
    </lineage>
</organism>
<gene>
    <name evidence="4" type="ORF">GCM10010324_14780</name>
</gene>
<sequence length="299" mass="32038">MNKIISSADADAYLARIGAARPSAPEAAALRELHIRHLHAVPFENLSVHLGEEVVLDPAALVAKVTAGRGGFCYELNGAFAALLSALGYRVTLLAGRVVGPDGSFGPPFDHLALRVEAGEPWLVDVGFGRNSHYPLRFDERGEQPDPAGTFRIAETEDGDLDVLKDGELQYRLERRPRELADFEGCCWWHRTSPKSHFTQAVICSMLAGEGRVTISERTLVTTGPTGRQVRALTEEEVLPAFREHFGIELERIPPAGGLQPSGSQARGPQAPGPQASGPQAPGPQARGPQARGPVPAQG</sequence>